<comment type="caution">
    <text evidence="4">The sequence shown here is derived from an EMBL/GenBank/DDBJ whole genome shotgun (WGS) entry which is preliminary data.</text>
</comment>
<evidence type="ECO:0000313" key="5">
    <source>
        <dbReference type="Proteomes" id="UP001228049"/>
    </source>
</evidence>
<dbReference type="GO" id="GO:1904263">
    <property type="term" value="P:positive regulation of TORC1 signaling"/>
    <property type="evidence" value="ECO:0007669"/>
    <property type="project" value="TreeGrafter"/>
</dbReference>
<dbReference type="GO" id="GO:0071230">
    <property type="term" value="P:cellular response to amino acid stimulus"/>
    <property type="evidence" value="ECO:0007669"/>
    <property type="project" value="UniProtKB-UniRule"/>
</dbReference>
<dbReference type="GO" id="GO:0003924">
    <property type="term" value="F:GTPase activity"/>
    <property type="evidence" value="ECO:0007669"/>
    <property type="project" value="TreeGrafter"/>
</dbReference>
<reference evidence="4" key="1">
    <citation type="submission" date="2023-04" db="EMBL/GenBank/DDBJ databases">
        <title>Chromosome-level genome of Chaenocephalus aceratus.</title>
        <authorList>
            <person name="Park H."/>
        </authorList>
    </citation>
    <scope>NUCLEOTIDE SEQUENCE</scope>
    <source>
        <strain evidence="4">DE</strain>
        <tissue evidence="4">Muscle</tissue>
    </source>
</reference>
<dbReference type="GO" id="GO:0010507">
    <property type="term" value="P:negative regulation of autophagy"/>
    <property type="evidence" value="ECO:0007669"/>
    <property type="project" value="TreeGrafter"/>
</dbReference>
<dbReference type="AlphaFoldDB" id="A0AAD9F5H1"/>
<gene>
    <name evidence="4" type="ORF">KUDE01_019002</name>
</gene>
<accession>A0AAD9F5H1</accession>
<evidence type="ECO:0000256" key="2">
    <source>
        <dbReference type="ARBA" id="ARBA00023134"/>
    </source>
</evidence>
<evidence type="ECO:0000256" key="1">
    <source>
        <dbReference type="ARBA" id="ARBA00022741"/>
    </source>
</evidence>
<dbReference type="PANTHER" id="PTHR11259:SF5">
    <property type="entry name" value="RAS-RELATED GTP-BINDING PROTEIN D"/>
    <property type="match status" value="1"/>
</dbReference>
<comment type="subcellular location">
    <subcellularLocation>
        <location evidence="3">Cytoplasm</location>
    </subcellularLocation>
    <subcellularLocation>
        <location evidence="3">Lysosome</location>
    </subcellularLocation>
</comment>
<protein>
    <recommendedName>
        <fullName evidence="3">Ras-related GTP-binding protein</fullName>
    </recommendedName>
</protein>
<keyword evidence="2 3" id="KW-0342">GTP-binding</keyword>
<sequence length="119" mass="13943">MDPFGKRQSLTDSEAGLPYDKESMAIIHLNNTTVMYLKEVTKFLAMVCFLRKESFERKVNGQNTRYACYGLIDYNFHCFKKAIQEVFDVRVQVQQNRKLLSQRRWSKLSMTNGVLSNPH</sequence>
<dbReference type="GO" id="GO:0009267">
    <property type="term" value="P:cellular response to starvation"/>
    <property type="evidence" value="ECO:0007669"/>
    <property type="project" value="TreeGrafter"/>
</dbReference>
<dbReference type="GO" id="GO:1990131">
    <property type="term" value="C:Gtr1-Gtr2 GTPase complex"/>
    <property type="evidence" value="ECO:0007669"/>
    <property type="project" value="TreeGrafter"/>
</dbReference>
<keyword evidence="3" id="KW-0458">Lysosome</keyword>
<comment type="similarity">
    <text evidence="3">Belongs to the GTR/RAG GTP-binding protein family.</text>
</comment>
<keyword evidence="5" id="KW-1185">Reference proteome</keyword>
<organism evidence="4 5">
    <name type="scientific">Dissostichus eleginoides</name>
    <name type="common">Patagonian toothfish</name>
    <name type="synonym">Dissostichus amissus</name>
    <dbReference type="NCBI Taxonomy" id="100907"/>
    <lineage>
        <taxon>Eukaryota</taxon>
        <taxon>Metazoa</taxon>
        <taxon>Chordata</taxon>
        <taxon>Craniata</taxon>
        <taxon>Vertebrata</taxon>
        <taxon>Euteleostomi</taxon>
        <taxon>Actinopterygii</taxon>
        <taxon>Neopterygii</taxon>
        <taxon>Teleostei</taxon>
        <taxon>Neoteleostei</taxon>
        <taxon>Acanthomorphata</taxon>
        <taxon>Eupercaria</taxon>
        <taxon>Perciformes</taxon>
        <taxon>Notothenioidei</taxon>
        <taxon>Nototheniidae</taxon>
        <taxon>Dissostichus</taxon>
    </lineage>
</organism>
<evidence type="ECO:0000256" key="3">
    <source>
        <dbReference type="RuleBase" id="RU367014"/>
    </source>
</evidence>
<dbReference type="GO" id="GO:0005764">
    <property type="term" value="C:lysosome"/>
    <property type="evidence" value="ECO:0007669"/>
    <property type="project" value="UniProtKB-SubCell"/>
</dbReference>
<proteinExistence type="inferred from homology"/>
<dbReference type="Proteomes" id="UP001228049">
    <property type="component" value="Unassembled WGS sequence"/>
</dbReference>
<dbReference type="Gene3D" id="3.30.450.190">
    <property type="match status" value="1"/>
</dbReference>
<keyword evidence="3" id="KW-0963">Cytoplasm</keyword>
<dbReference type="GO" id="GO:0005525">
    <property type="term" value="F:GTP binding"/>
    <property type="evidence" value="ECO:0007669"/>
    <property type="project" value="UniProtKB-UniRule"/>
</dbReference>
<comment type="function">
    <text evidence="3">Guanine nucleotide-binding protein that plays a crucial role in the cellular response to amino acid availability through regulation of the mTORC1 signaling cascade.</text>
</comment>
<dbReference type="PANTHER" id="PTHR11259">
    <property type="entry name" value="RAS-RELATED GTP BINDING RAG/GTR YEAST"/>
    <property type="match status" value="1"/>
</dbReference>
<keyword evidence="1 3" id="KW-0547">Nucleotide-binding</keyword>
<evidence type="ECO:0000313" key="4">
    <source>
        <dbReference type="EMBL" id="KAK1893538.1"/>
    </source>
</evidence>
<name>A0AAD9F5H1_DISEL</name>
<dbReference type="EMBL" id="JASDAP010000011">
    <property type="protein sequence ID" value="KAK1893538.1"/>
    <property type="molecule type" value="Genomic_DNA"/>
</dbReference>
<dbReference type="InterPro" id="IPR006762">
    <property type="entry name" value="Gtr1_RagA"/>
</dbReference>
<dbReference type="GO" id="GO:0005634">
    <property type="term" value="C:nucleus"/>
    <property type="evidence" value="ECO:0007669"/>
    <property type="project" value="TreeGrafter"/>
</dbReference>